<reference evidence="1 2" key="1">
    <citation type="journal article" date="2018" name="ISME J.">
        <title>Endosymbiont genomes yield clues of tubeworm success.</title>
        <authorList>
            <person name="Li Y."/>
            <person name="Liles M.R."/>
            <person name="Halanych K.M."/>
        </authorList>
    </citation>
    <scope>NUCLEOTIDE SEQUENCE [LARGE SCALE GENOMIC DNA]</scope>
    <source>
        <strain evidence="1">A1462</strain>
    </source>
</reference>
<comment type="caution">
    <text evidence="1">The sequence shown here is derived from an EMBL/GenBank/DDBJ whole genome shotgun (WGS) entry which is preliminary data.</text>
</comment>
<dbReference type="Proteomes" id="UP000254771">
    <property type="component" value="Unassembled WGS sequence"/>
</dbReference>
<sequence>MTEKKKSHPTMTVTLTDKPGTDFETVKTHIKEILPGVEVNAASVGRYALHLAAETISDLKQSEIVPGAEAVQ</sequence>
<proteinExistence type="predicted"/>
<gene>
    <name evidence="1" type="ORF">DIZ78_09540</name>
</gene>
<dbReference type="EMBL" id="QFXE01000010">
    <property type="protein sequence ID" value="RDH86401.1"/>
    <property type="molecule type" value="Genomic_DNA"/>
</dbReference>
<dbReference type="AlphaFoldDB" id="A0A370DNB7"/>
<evidence type="ECO:0000313" key="2">
    <source>
        <dbReference type="Proteomes" id="UP000254771"/>
    </source>
</evidence>
<keyword evidence="2" id="KW-1185">Reference proteome</keyword>
<accession>A0A370DNB7</accession>
<protein>
    <submittedName>
        <fullName evidence="1">Uncharacterized protein</fullName>
    </submittedName>
</protein>
<name>A0A370DNB7_9GAMM</name>
<organism evidence="1 2">
    <name type="scientific">endosymbiont of Escarpia spicata</name>
    <dbReference type="NCBI Taxonomy" id="2200908"/>
    <lineage>
        <taxon>Bacteria</taxon>
        <taxon>Pseudomonadati</taxon>
        <taxon>Pseudomonadota</taxon>
        <taxon>Gammaproteobacteria</taxon>
        <taxon>sulfur-oxidizing symbionts</taxon>
    </lineage>
</organism>
<evidence type="ECO:0000313" key="1">
    <source>
        <dbReference type="EMBL" id="RDH86401.1"/>
    </source>
</evidence>